<comment type="caution">
    <text evidence="4">The sequence shown here is derived from an EMBL/GenBank/DDBJ whole genome shotgun (WGS) entry which is preliminary data.</text>
</comment>
<dbReference type="Gene3D" id="1.10.357.10">
    <property type="entry name" value="Tetracycline Repressor, domain 2"/>
    <property type="match status" value="1"/>
</dbReference>
<protein>
    <submittedName>
        <fullName evidence="4">TetR family transcriptional regulator</fullName>
    </submittedName>
</protein>
<keyword evidence="1 2" id="KW-0238">DNA-binding</keyword>
<sequence>MIYNRSRGLDANMSARGATKEAILTTSINLFNQYGFENVTINQICQEINVTKTAFYYHFKSKDELISEFFSFDNLVSNDDLLNILAVTDLAEQAIKAMEIFVKHIVRSGVEMTKENYRVHLRNQILPLDKSKSALLGSIIPALLQRAKDAGQIKNPASAEELLDTMCNLANGVILNWAMTGGSFDILEETRKRFEILLVVK</sequence>
<evidence type="ECO:0000313" key="5">
    <source>
        <dbReference type="Proteomes" id="UP000447876"/>
    </source>
</evidence>
<dbReference type="Pfam" id="PF00440">
    <property type="entry name" value="TetR_N"/>
    <property type="match status" value="1"/>
</dbReference>
<dbReference type="Proteomes" id="UP000447876">
    <property type="component" value="Unassembled WGS sequence"/>
</dbReference>
<dbReference type="InterPro" id="IPR001647">
    <property type="entry name" value="HTH_TetR"/>
</dbReference>
<feature type="domain" description="HTH tetR-type" evidence="3">
    <location>
        <begin position="17"/>
        <end position="77"/>
    </location>
</feature>
<dbReference type="PANTHER" id="PTHR43479:SF11">
    <property type="entry name" value="ACREF_ENVCD OPERON REPRESSOR-RELATED"/>
    <property type="match status" value="1"/>
</dbReference>
<dbReference type="PRINTS" id="PR00455">
    <property type="entry name" value="HTHTETR"/>
</dbReference>
<dbReference type="InterPro" id="IPR036271">
    <property type="entry name" value="Tet_transcr_reg_TetR-rel_C_sf"/>
</dbReference>
<dbReference type="PROSITE" id="PS50977">
    <property type="entry name" value="HTH_TETR_2"/>
    <property type="match status" value="1"/>
</dbReference>
<organism evidence="4 5">
    <name type="scientific">Paenibacillus woosongensis</name>
    <dbReference type="NCBI Taxonomy" id="307580"/>
    <lineage>
        <taxon>Bacteria</taxon>
        <taxon>Bacillati</taxon>
        <taxon>Bacillota</taxon>
        <taxon>Bacilli</taxon>
        <taxon>Bacillales</taxon>
        <taxon>Paenibacillaceae</taxon>
        <taxon>Paenibacillus</taxon>
    </lineage>
</organism>
<dbReference type="AlphaFoldDB" id="A0A7X3CQ05"/>
<dbReference type="SUPFAM" id="SSF48498">
    <property type="entry name" value="Tetracyclin repressor-like, C-terminal domain"/>
    <property type="match status" value="1"/>
</dbReference>
<proteinExistence type="predicted"/>
<feature type="DNA-binding region" description="H-T-H motif" evidence="2">
    <location>
        <begin position="40"/>
        <end position="59"/>
    </location>
</feature>
<evidence type="ECO:0000313" key="4">
    <source>
        <dbReference type="EMBL" id="MUG47860.1"/>
    </source>
</evidence>
<dbReference type="InterPro" id="IPR023772">
    <property type="entry name" value="DNA-bd_HTH_TetR-type_CS"/>
</dbReference>
<dbReference type="EMBL" id="WNZW01000016">
    <property type="protein sequence ID" value="MUG47860.1"/>
    <property type="molecule type" value="Genomic_DNA"/>
</dbReference>
<reference evidence="4 5" key="1">
    <citation type="submission" date="2019-11" db="EMBL/GenBank/DDBJ databases">
        <title>Draft genome sequences of five Paenibacillus species of dairy origin.</title>
        <authorList>
            <person name="Olajide A.M."/>
            <person name="Chen S."/>
            <person name="Lapointe G."/>
        </authorList>
    </citation>
    <scope>NUCLEOTIDE SEQUENCE [LARGE SCALE GENOMIC DNA]</scope>
    <source>
        <strain evidence="4 5">12CR55</strain>
    </source>
</reference>
<accession>A0A7X3CQ05</accession>
<dbReference type="SUPFAM" id="SSF46689">
    <property type="entry name" value="Homeodomain-like"/>
    <property type="match status" value="1"/>
</dbReference>
<dbReference type="OrthoDB" id="118249at2"/>
<evidence type="ECO:0000256" key="2">
    <source>
        <dbReference type="PROSITE-ProRule" id="PRU00335"/>
    </source>
</evidence>
<dbReference type="InterPro" id="IPR050624">
    <property type="entry name" value="HTH-type_Tx_Regulator"/>
</dbReference>
<dbReference type="PROSITE" id="PS01081">
    <property type="entry name" value="HTH_TETR_1"/>
    <property type="match status" value="1"/>
</dbReference>
<dbReference type="InterPro" id="IPR009057">
    <property type="entry name" value="Homeodomain-like_sf"/>
</dbReference>
<evidence type="ECO:0000259" key="3">
    <source>
        <dbReference type="PROSITE" id="PS50977"/>
    </source>
</evidence>
<evidence type="ECO:0000256" key="1">
    <source>
        <dbReference type="ARBA" id="ARBA00023125"/>
    </source>
</evidence>
<gene>
    <name evidence="4" type="ORF">GNP95_23225</name>
</gene>
<dbReference type="PANTHER" id="PTHR43479">
    <property type="entry name" value="ACREF/ENVCD OPERON REPRESSOR-RELATED"/>
    <property type="match status" value="1"/>
</dbReference>
<dbReference type="GO" id="GO:0003677">
    <property type="term" value="F:DNA binding"/>
    <property type="evidence" value="ECO:0007669"/>
    <property type="project" value="UniProtKB-UniRule"/>
</dbReference>
<name>A0A7X3CQ05_9BACL</name>